<name>A0A7W7T068_9PSEU</name>
<dbReference type="PANTHER" id="PTHR40758">
    <property type="entry name" value="CONSERVED PROTEIN"/>
    <property type="match status" value="1"/>
</dbReference>
<dbReference type="GO" id="GO:0046872">
    <property type="term" value="F:metal ion binding"/>
    <property type="evidence" value="ECO:0007669"/>
    <property type="project" value="InterPro"/>
</dbReference>
<dbReference type="Pfam" id="PF11716">
    <property type="entry name" value="MDMPI_N"/>
    <property type="match status" value="1"/>
</dbReference>
<evidence type="ECO:0000259" key="1">
    <source>
        <dbReference type="Pfam" id="PF11716"/>
    </source>
</evidence>
<evidence type="ECO:0000313" key="3">
    <source>
        <dbReference type="Proteomes" id="UP000542674"/>
    </source>
</evidence>
<comment type="caution">
    <text evidence="2">The sequence shown here is derived from an EMBL/GenBank/DDBJ whole genome shotgun (WGS) entry which is preliminary data.</text>
</comment>
<organism evidence="2 3">
    <name type="scientific">Saccharothrix violaceirubra</name>
    <dbReference type="NCBI Taxonomy" id="413306"/>
    <lineage>
        <taxon>Bacteria</taxon>
        <taxon>Bacillati</taxon>
        <taxon>Actinomycetota</taxon>
        <taxon>Actinomycetes</taxon>
        <taxon>Pseudonocardiales</taxon>
        <taxon>Pseudonocardiaceae</taxon>
        <taxon>Saccharothrix</taxon>
    </lineage>
</organism>
<proteinExistence type="predicted"/>
<dbReference type="InterPro" id="IPR034660">
    <property type="entry name" value="DinB/YfiT-like"/>
</dbReference>
<accession>A0A7W7T068</accession>
<dbReference type="NCBIfam" id="TIGR03083">
    <property type="entry name" value="maleylpyruvate isomerase family mycothiol-dependent enzyme"/>
    <property type="match status" value="1"/>
</dbReference>
<reference evidence="2 3" key="1">
    <citation type="submission" date="2020-08" db="EMBL/GenBank/DDBJ databases">
        <title>Sequencing the genomes of 1000 actinobacteria strains.</title>
        <authorList>
            <person name="Klenk H.-P."/>
        </authorList>
    </citation>
    <scope>NUCLEOTIDE SEQUENCE [LARGE SCALE GENOMIC DNA]</scope>
    <source>
        <strain evidence="2 3">DSM 45084</strain>
    </source>
</reference>
<dbReference type="AlphaFoldDB" id="A0A7W7T068"/>
<dbReference type="SUPFAM" id="SSF109854">
    <property type="entry name" value="DinB/YfiT-like putative metalloenzymes"/>
    <property type="match status" value="1"/>
</dbReference>
<dbReference type="Proteomes" id="UP000542674">
    <property type="component" value="Unassembled WGS sequence"/>
</dbReference>
<dbReference type="EMBL" id="JACHJS010000001">
    <property type="protein sequence ID" value="MBB4964178.1"/>
    <property type="molecule type" value="Genomic_DNA"/>
</dbReference>
<protein>
    <submittedName>
        <fullName evidence="2">Uncharacterized protein (TIGR03083 family)</fullName>
    </submittedName>
</protein>
<keyword evidence="3" id="KW-1185">Reference proteome</keyword>
<gene>
    <name evidence="2" type="ORF">F4559_001537</name>
</gene>
<dbReference type="InterPro" id="IPR024344">
    <property type="entry name" value="MDMPI_metal-binding"/>
</dbReference>
<dbReference type="InterPro" id="IPR017517">
    <property type="entry name" value="Maleyloyr_isom"/>
</dbReference>
<evidence type="ECO:0000313" key="2">
    <source>
        <dbReference type="EMBL" id="MBB4964178.1"/>
    </source>
</evidence>
<sequence length="253" mass="27996">MTELMFDRHREEIVVQTDLLREAVAGADMGIAVPSCPGWTVRDLVRHVGAGHRWVDEIVRARRAGPLDDADVRDVGGPLPEDVDAWLAEGARQLSDALAEAGVDGPVWSVAPGGMRFWARRFAHETVVHRADAVLALGQEFVLATDVAVDGVDEWMDLMALPWHLEHDPTKRELLGPGRTLHFHATDTDAEWLADLTGEVISVHHAHEKAAVEVRGAVTDLLLHLYHRRGTEDVDVLGDRDLLDFWTDRVGFG</sequence>
<dbReference type="PANTHER" id="PTHR40758:SF1">
    <property type="entry name" value="CONSERVED PROTEIN"/>
    <property type="match status" value="1"/>
</dbReference>
<feature type="domain" description="Mycothiol-dependent maleylpyruvate isomerase metal-binding" evidence="1">
    <location>
        <begin position="13"/>
        <end position="133"/>
    </location>
</feature>
<dbReference type="RefSeq" id="WP_184667042.1">
    <property type="nucleotide sequence ID" value="NZ_BAABAI010000023.1"/>
</dbReference>
<dbReference type="GO" id="GO:0005886">
    <property type="term" value="C:plasma membrane"/>
    <property type="evidence" value="ECO:0007669"/>
    <property type="project" value="TreeGrafter"/>
</dbReference>